<keyword evidence="1 5" id="KW-0963">Cytoplasm</keyword>
<organism evidence="8 9">
    <name type="scientific">Anaerosphaera aminiphila DSM 21120</name>
    <dbReference type="NCBI Taxonomy" id="1120995"/>
    <lineage>
        <taxon>Bacteria</taxon>
        <taxon>Bacillati</taxon>
        <taxon>Bacillota</taxon>
        <taxon>Tissierellia</taxon>
        <taxon>Tissierellales</taxon>
        <taxon>Peptoniphilaceae</taxon>
        <taxon>Anaerosphaera</taxon>
    </lineage>
</organism>
<keyword evidence="9" id="KW-1185">Reference proteome</keyword>
<comment type="similarity">
    <text evidence="5">Belongs to the RimM family.</text>
</comment>
<dbReference type="GO" id="GO:0005737">
    <property type="term" value="C:cytoplasm"/>
    <property type="evidence" value="ECO:0007669"/>
    <property type="project" value="UniProtKB-SubCell"/>
</dbReference>
<dbReference type="HAMAP" id="MF_00014">
    <property type="entry name" value="Ribosome_mat_RimM"/>
    <property type="match status" value="1"/>
</dbReference>
<dbReference type="STRING" id="1120995.SAMN02745245_00895"/>
<evidence type="ECO:0000259" key="7">
    <source>
        <dbReference type="Pfam" id="PF24986"/>
    </source>
</evidence>
<gene>
    <name evidence="5" type="primary">rimM</name>
    <name evidence="8" type="ORF">SAMN02745245_00895</name>
</gene>
<dbReference type="InterPro" id="IPR056792">
    <property type="entry name" value="PRC_RimM"/>
</dbReference>
<dbReference type="InterPro" id="IPR009000">
    <property type="entry name" value="Transl_B-barrel_sf"/>
</dbReference>
<dbReference type="InterPro" id="IPR011961">
    <property type="entry name" value="RimM"/>
</dbReference>
<evidence type="ECO:0000259" key="6">
    <source>
        <dbReference type="Pfam" id="PF01782"/>
    </source>
</evidence>
<dbReference type="PANTHER" id="PTHR33692:SF1">
    <property type="entry name" value="RIBOSOME MATURATION FACTOR RIMM"/>
    <property type="match status" value="1"/>
</dbReference>
<dbReference type="SUPFAM" id="SSF50346">
    <property type="entry name" value="PRC-barrel domain"/>
    <property type="match status" value="1"/>
</dbReference>
<feature type="domain" description="RimM N-terminal" evidence="6">
    <location>
        <begin position="10"/>
        <end position="88"/>
    </location>
</feature>
<proteinExistence type="inferred from homology"/>
<feature type="domain" description="Ribosome maturation factor RimM PRC barrel" evidence="7">
    <location>
        <begin position="101"/>
        <end position="167"/>
    </location>
</feature>
<comment type="domain">
    <text evidence="5">The PRC barrel domain binds ribosomal protein uS19.</text>
</comment>
<dbReference type="Pfam" id="PF01782">
    <property type="entry name" value="RimM"/>
    <property type="match status" value="1"/>
</dbReference>
<dbReference type="Pfam" id="PF24986">
    <property type="entry name" value="PRC_RimM"/>
    <property type="match status" value="1"/>
</dbReference>
<dbReference type="AlphaFoldDB" id="A0A1M5RG71"/>
<dbReference type="GO" id="GO:0043022">
    <property type="term" value="F:ribosome binding"/>
    <property type="evidence" value="ECO:0007669"/>
    <property type="project" value="InterPro"/>
</dbReference>
<dbReference type="Proteomes" id="UP000184032">
    <property type="component" value="Unassembled WGS sequence"/>
</dbReference>
<dbReference type="InterPro" id="IPR002676">
    <property type="entry name" value="RimM_N"/>
</dbReference>
<dbReference type="GO" id="GO:0005840">
    <property type="term" value="C:ribosome"/>
    <property type="evidence" value="ECO:0007669"/>
    <property type="project" value="InterPro"/>
</dbReference>
<dbReference type="NCBIfam" id="TIGR02273">
    <property type="entry name" value="16S_RimM"/>
    <property type="match status" value="1"/>
</dbReference>
<dbReference type="OrthoDB" id="9810331at2"/>
<dbReference type="Gene3D" id="2.40.30.60">
    <property type="entry name" value="RimM"/>
    <property type="match status" value="1"/>
</dbReference>
<keyword evidence="4 5" id="KW-0143">Chaperone</keyword>
<dbReference type="PANTHER" id="PTHR33692">
    <property type="entry name" value="RIBOSOME MATURATION FACTOR RIMM"/>
    <property type="match status" value="1"/>
</dbReference>
<sequence>MKKLNEYTIIGKIINTKGIKGELKILPLTSSVDRFSDLKTVFVGEDLENYTISKVSYDNKFAYIKFVEFNDINEVLKFKERFLYVKDSDRIKLDEGTYFISDIIGCEVFNTDNEFLGKIEDVLENPVNDLYVLKNENGQYLIPAVKQFIKKVDVINKTIIIDPIEGLIS</sequence>
<evidence type="ECO:0000256" key="3">
    <source>
        <dbReference type="ARBA" id="ARBA00022552"/>
    </source>
</evidence>
<evidence type="ECO:0000256" key="5">
    <source>
        <dbReference type="HAMAP-Rule" id="MF_00014"/>
    </source>
</evidence>
<dbReference type="Gene3D" id="2.30.30.240">
    <property type="entry name" value="PRC-barrel domain"/>
    <property type="match status" value="1"/>
</dbReference>
<name>A0A1M5RG71_9FIRM</name>
<keyword evidence="3 5" id="KW-0698">rRNA processing</keyword>
<dbReference type="InterPro" id="IPR036976">
    <property type="entry name" value="RimM_N_sf"/>
</dbReference>
<reference evidence="8 9" key="1">
    <citation type="submission" date="2016-11" db="EMBL/GenBank/DDBJ databases">
        <authorList>
            <person name="Jaros S."/>
            <person name="Januszkiewicz K."/>
            <person name="Wedrychowicz H."/>
        </authorList>
    </citation>
    <scope>NUCLEOTIDE SEQUENCE [LARGE SCALE GENOMIC DNA]</scope>
    <source>
        <strain evidence="8 9">DSM 21120</strain>
    </source>
</reference>
<dbReference type="InterPro" id="IPR011033">
    <property type="entry name" value="PRC_barrel-like_sf"/>
</dbReference>
<comment type="subcellular location">
    <subcellularLocation>
        <location evidence="5">Cytoplasm</location>
    </subcellularLocation>
</comment>
<evidence type="ECO:0000256" key="2">
    <source>
        <dbReference type="ARBA" id="ARBA00022517"/>
    </source>
</evidence>
<evidence type="ECO:0000313" key="8">
    <source>
        <dbReference type="EMBL" id="SHH25254.1"/>
    </source>
</evidence>
<evidence type="ECO:0000256" key="1">
    <source>
        <dbReference type="ARBA" id="ARBA00022490"/>
    </source>
</evidence>
<dbReference type="EMBL" id="FQXI01000005">
    <property type="protein sequence ID" value="SHH25254.1"/>
    <property type="molecule type" value="Genomic_DNA"/>
</dbReference>
<protein>
    <recommendedName>
        <fullName evidence="5">Ribosome maturation factor RimM</fullName>
    </recommendedName>
</protein>
<dbReference type="GO" id="GO:0006364">
    <property type="term" value="P:rRNA processing"/>
    <property type="evidence" value="ECO:0007669"/>
    <property type="project" value="UniProtKB-UniRule"/>
</dbReference>
<dbReference type="SUPFAM" id="SSF50447">
    <property type="entry name" value="Translation proteins"/>
    <property type="match status" value="1"/>
</dbReference>
<evidence type="ECO:0000313" key="9">
    <source>
        <dbReference type="Proteomes" id="UP000184032"/>
    </source>
</evidence>
<accession>A0A1M5RG71</accession>
<comment type="function">
    <text evidence="5">An accessory protein needed during the final step in the assembly of 30S ribosomal subunit, possibly for assembly of the head region. Essential for efficient processing of 16S rRNA. May be needed both before and after RbfA during the maturation of 16S rRNA. It has affinity for free ribosomal 30S subunits but not for 70S ribosomes.</text>
</comment>
<comment type="subunit">
    <text evidence="5">Binds ribosomal protein uS19.</text>
</comment>
<dbReference type="RefSeq" id="WP_073184151.1">
    <property type="nucleotide sequence ID" value="NZ_FQXI01000005.1"/>
</dbReference>
<evidence type="ECO:0000256" key="4">
    <source>
        <dbReference type="ARBA" id="ARBA00023186"/>
    </source>
</evidence>
<dbReference type="GO" id="GO:0042274">
    <property type="term" value="P:ribosomal small subunit biogenesis"/>
    <property type="evidence" value="ECO:0007669"/>
    <property type="project" value="UniProtKB-UniRule"/>
</dbReference>
<keyword evidence="2 5" id="KW-0690">Ribosome biogenesis</keyword>